<dbReference type="Proteomes" id="UP000077271">
    <property type="component" value="Unassembled WGS sequence"/>
</dbReference>
<evidence type="ECO:0000259" key="1">
    <source>
        <dbReference type="Pfam" id="PF01726"/>
    </source>
</evidence>
<dbReference type="GO" id="GO:0004252">
    <property type="term" value="F:serine-type endopeptidase activity"/>
    <property type="evidence" value="ECO:0007669"/>
    <property type="project" value="InterPro"/>
</dbReference>
<sequence length="74" mass="8604">MPKPITERRRKIFDYICNHIEQKNYSPTVREIGDHVGLASSSTTQSHLNRLKADGYVTWENGKPRTLRVLKYTS</sequence>
<accession>A0A177KIU9</accession>
<dbReference type="Gene3D" id="1.10.10.10">
    <property type="entry name" value="Winged helix-like DNA-binding domain superfamily/Winged helix DNA-binding domain"/>
    <property type="match status" value="1"/>
</dbReference>
<gene>
    <name evidence="2" type="ORF">AWH48_11910</name>
</gene>
<comment type="caution">
    <text evidence="2">The sequence shown here is derived from an EMBL/GenBank/DDBJ whole genome shotgun (WGS) entry which is preliminary data.</text>
</comment>
<reference evidence="2 3" key="1">
    <citation type="submission" date="2016-01" db="EMBL/GenBank/DDBJ databases">
        <title>Investigation of taxonomic status of Bacillus aminovorans.</title>
        <authorList>
            <person name="Verma A."/>
            <person name="Pal Y."/>
            <person name="Krishnamurthi S."/>
        </authorList>
    </citation>
    <scope>NUCLEOTIDE SEQUENCE [LARGE SCALE GENOMIC DNA]</scope>
    <source>
        <strain evidence="2 3">DSM 4337</strain>
    </source>
</reference>
<feature type="domain" description="LexA repressor DNA-binding" evidence="1">
    <location>
        <begin position="3"/>
        <end position="66"/>
    </location>
</feature>
<organism evidence="2 3">
    <name type="scientific">Domibacillus aminovorans</name>
    <dbReference type="NCBI Taxonomy" id="29332"/>
    <lineage>
        <taxon>Bacteria</taxon>
        <taxon>Bacillati</taxon>
        <taxon>Bacillota</taxon>
        <taxon>Bacilli</taxon>
        <taxon>Bacillales</taxon>
        <taxon>Bacillaceae</taxon>
        <taxon>Domibacillus</taxon>
    </lineage>
</organism>
<dbReference type="GO" id="GO:0006508">
    <property type="term" value="P:proteolysis"/>
    <property type="evidence" value="ECO:0007669"/>
    <property type="project" value="InterPro"/>
</dbReference>
<name>A0A177KIU9_9BACI</name>
<evidence type="ECO:0000313" key="3">
    <source>
        <dbReference type="Proteomes" id="UP000077271"/>
    </source>
</evidence>
<proteinExistence type="predicted"/>
<dbReference type="InterPro" id="IPR036390">
    <property type="entry name" value="WH_DNA-bd_sf"/>
</dbReference>
<dbReference type="InterPro" id="IPR006199">
    <property type="entry name" value="LexA_DNA-bd_dom"/>
</dbReference>
<dbReference type="AlphaFoldDB" id="A0A177KIU9"/>
<dbReference type="OrthoDB" id="1956263at2"/>
<dbReference type="PANTHER" id="PTHR33516">
    <property type="entry name" value="LEXA REPRESSOR"/>
    <property type="match status" value="1"/>
</dbReference>
<dbReference type="Pfam" id="PF01726">
    <property type="entry name" value="LexA_DNA_bind"/>
    <property type="match status" value="1"/>
</dbReference>
<dbReference type="InterPro" id="IPR050077">
    <property type="entry name" value="LexA_repressor"/>
</dbReference>
<dbReference type="PANTHER" id="PTHR33516:SF2">
    <property type="entry name" value="LEXA REPRESSOR-RELATED"/>
    <property type="match status" value="1"/>
</dbReference>
<protein>
    <recommendedName>
        <fullName evidence="1">LexA repressor DNA-binding domain-containing protein</fullName>
    </recommendedName>
</protein>
<dbReference type="SUPFAM" id="SSF46785">
    <property type="entry name" value="Winged helix' DNA-binding domain"/>
    <property type="match status" value="1"/>
</dbReference>
<evidence type="ECO:0000313" key="2">
    <source>
        <dbReference type="EMBL" id="OAH53057.1"/>
    </source>
</evidence>
<dbReference type="RefSeq" id="WP_063975455.1">
    <property type="nucleotide sequence ID" value="NZ_LQWZ01000036.1"/>
</dbReference>
<dbReference type="InterPro" id="IPR036388">
    <property type="entry name" value="WH-like_DNA-bd_sf"/>
</dbReference>
<dbReference type="EMBL" id="LQWZ01000036">
    <property type="protein sequence ID" value="OAH53057.1"/>
    <property type="molecule type" value="Genomic_DNA"/>
</dbReference>